<dbReference type="PANTHER" id="PTHR30469:SF15">
    <property type="entry name" value="HLYD FAMILY OF SECRETION PROTEINS"/>
    <property type="match status" value="1"/>
</dbReference>
<dbReference type="Gene3D" id="2.40.50.100">
    <property type="match status" value="1"/>
</dbReference>
<dbReference type="RefSeq" id="WP_092383543.1">
    <property type="nucleotide sequence ID" value="NZ_LT629787.1"/>
</dbReference>
<accession>A0A1H2E6Q4</accession>
<dbReference type="EMBL" id="LT629787">
    <property type="protein sequence ID" value="SDT90368.1"/>
    <property type="molecule type" value="Genomic_DNA"/>
</dbReference>
<dbReference type="SUPFAM" id="SSF111369">
    <property type="entry name" value="HlyD-like secretion proteins"/>
    <property type="match status" value="1"/>
</dbReference>
<protein>
    <submittedName>
        <fullName evidence="4">RND family efflux transporter, MFP subunit</fullName>
    </submittedName>
</protein>
<evidence type="ECO:0000256" key="1">
    <source>
        <dbReference type="ARBA" id="ARBA00009477"/>
    </source>
</evidence>
<dbReference type="Proteomes" id="UP000243924">
    <property type="component" value="Chromosome I"/>
</dbReference>
<feature type="chain" id="PRO_5009272759" evidence="2">
    <location>
        <begin position="22"/>
        <end position="243"/>
    </location>
</feature>
<dbReference type="Gene3D" id="2.40.30.170">
    <property type="match status" value="1"/>
</dbReference>
<dbReference type="GO" id="GO:1990281">
    <property type="term" value="C:efflux pump complex"/>
    <property type="evidence" value="ECO:0007669"/>
    <property type="project" value="TreeGrafter"/>
</dbReference>
<dbReference type="InterPro" id="IPR006143">
    <property type="entry name" value="RND_pump_MFP"/>
</dbReference>
<reference evidence="5" key="1">
    <citation type="submission" date="2016-10" db="EMBL/GenBank/DDBJ databases">
        <authorList>
            <person name="Varghese N."/>
            <person name="Submissions S."/>
        </authorList>
    </citation>
    <scope>NUCLEOTIDE SEQUENCE [LARGE SCALE GENOMIC DNA]</scope>
    <source>
        <strain evidence="5">CECT 8338</strain>
    </source>
</reference>
<dbReference type="OrthoDB" id="9778796at2"/>
<dbReference type="STRING" id="1434072.SAMN05216210_0357"/>
<feature type="domain" description="CusB-like beta-barrel" evidence="3">
    <location>
        <begin position="168"/>
        <end position="239"/>
    </location>
</feature>
<feature type="signal peptide" evidence="2">
    <location>
        <begin position="1"/>
        <end position="21"/>
    </location>
</feature>
<dbReference type="Pfam" id="PF25954">
    <property type="entry name" value="Beta-barrel_RND_2"/>
    <property type="match status" value="1"/>
</dbReference>
<dbReference type="NCBIfam" id="TIGR01730">
    <property type="entry name" value="RND_mfp"/>
    <property type="match status" value="1"/>
</dbReference>
<keyword evidence="5" id="KW-1185">Reference proteome</keyword>
<proteinExistence type="inferred from homology"/>
<dbReference type="AlphaFoldDB" id="A0A1H2E6Q4"/>
<sequence>MRLWASLLVLAGLLLPALANADYTARAVIKASQRAVLSGELAARVERLPLRAGDAFAKGDVLVALDCALYQAQTEKVSAELQAARIRRDNASEMEALNAIGELEVALAMSDFAQARAALTIARLNTSRCNIRAPWDGRVVSVLVNEHEVIRQQQELIEVLSTGALEAEVVVPSEWLRWLKPGMPLQLLVENIETMAEARVIALNPAIDAVSQTVTLRAELIDTGLLVPGMSASARFMPEAEHP</sequence>
<comment type="similarity">
    <text evidence="1">Belongs to the membrane fusion protein (MFP) (TC 8.A.1) family.</text>
</comment>
<dbReference type="InterPro" id="IPR058792">
    <property type="entry name" value="Beta-barrel_RND_2"/>
</dbReference>
<dbReference type="PANTHER" id="PTHR30469">
    <property type="entry name" value="MULTIDRUG RESISTANCE PROTEIN MDTA"/>
    <property type="match status" value="1"/>
</dbReference>
<dbReference type="GO" id="GO:0015562">
    <property type="term" value="F:efflux transmembrane transporter activity"/>
    <property type="evidence" value="ECO:0007669"/>
    <property type="project" value="TreeGrafter"/>
</dbReference>
<evidence type="ECO:0000313" key="5">
    <source>
        <dbReference type="Proteomes" id="UP000243924"/>
    </source>
</evidence>
<dbReference type="Gene3D" id="1.10.287.470">
    <property type="entry name" value="Helix hairpin bin"/>
    <property type="match status" value="1"/>
</dbReference>
<name>A0A1H2E6Q4_9GAMM</name>
<evidence type="ECO:0000256" key="2">
    <source>
        <dbReference type="SAM" id="SignalP"/>
    </source>
</evidence>
<evidence type="ECO:0000313" key="4">
    <source>
        <dbReference type="EMBL" id="SDT90368.1"/>
    </source>
</evidence>
<evidence type="ECO:0000259" key="3">
    <source>
        <dbReference type="Pfam" id="PF25954"/>
    </source>
</evidence>
<organism evidence="4 5">
    <name type="scientific">Halopseudomonas salegens</name>
    <dbReference type="NCBI Taxonomy" id="1434072"/>
    <lineage>
        <taxon>Bacteria</taxon>
        <taxon>Pseudomonadati</taxon>
        <taxon>Pseudomonadota</taxon>
        <taxon>Gammaproteobacteria</taxon>
        <taxon>Pseudomonadales</taxon>
        <taxon>Pseudomonadaceae</taxon>
        <taxon>Halopseudomonas</taxon>
    </lineage>
</organism>
<keyword evidence="2" id="KW-0732">Signal</keyword>
<gene>
    <name evidence="4" type="ORF">SAMN05216210_0357</name>
</gene>